<proteinExistence type="predicted"/>
<evidence type="ECO:0000313" key="2">
    <source>
        <dbReference type="Proteomes" id="UP001218218"/>
    </source>
</evidence>
<protein>
    <submittedName>
        <fullName evidence="1">Uncharacterized protein</fullName>
    </submittedName>
</protein>
<dbReference type="AlphaFoldDB" id="A0AAD6YZZ9"/>
<dbReference type="EMBL" id="JARIHO010000114">
    <property type="protein sequence ID" value="KAJ7302609.1"/>
    <property type="molecule type" value="Genomic_DNA"/>
</dbReference>
<sequence length="230" mass="25006">MSACTILQMRVAKKLKNIAGIVQNSESYQKWHQTQQCPKFLNQAVANTQLLIRPPGSAPSQPHPHHIFLLDTNKTNTDEPLTLPTDLSTAFQPSTPMRGTPRIAAVRTASGLWIALSCPEYVVPQCVHGESNSCIDGLTPLLPVASCDDPSAAGFKSTSVAAEQDGFVSVNRERAGQVKFTRTVPHKHKFRTNKLMFVVPGLDLNHCFLTTKCSGSGSQLAGLYDIEPLV</sequence>
<dbReference type="Proteomes" id="UP001218218">
    <property type="component" value="Unassembled WGS sequence"/>
</dbReference>
<keyword evidence="2" id="KW-1185">Reference proteome</keyword>
<reference evidence="1" key="1">
    <citation type="submission" date="2023-03" db="EMBL/GenBank/DDBJ databases">
        <title>Massive genome expansion in bonnet fungi (Mycena s.s.) driven by repeated elements and novel gene families across ecological guilds.</title>
        <authorList>
            <consortium name="Lawrence Berkeley National Laboratory"/>
            <person name="Harder C.B."/>
            <person name="Miyauchi S."/>
            <person name="Viragh M."/>
            <person name="Kuo A."/>
            <person name="Thoen E."/>
            <person name="Andreopoulos B."/>
            <person name="Lu D."/>
            <person name="Skrede I."/>
            <person name="Drula E."/>
            <person name="Henrissat B."/>
            <person name="Morin E."/>
            <person name="Kohler A."/>
            <person name="Barry K."/>
            <person name="LaButti K."/>
            <person name="Morin E."/>
            <person name="Salamov A."/>
            <person name="Lipzen A."/>
            <person name="Mereny Z."/>
            <person name="Hegedus B."/>
            <person name="Baldrian P."/>
            <person name="Stursova M."/>
            <person name="Weitz H."/>
            <person name="Taylor A."/>
            <person name="Grigoriev I.V."/>
            <person name="Nagy L.G."/>
            <person name="Martin F."/>
            <person name="Kauserud H."/>
        </authorList>
    </citation>
    <scope>NUCLEOTIDE SEQUENCE</scope>
    <source>
        <strain evidence="1">CBHHK002</strain>
    </source>
</reference>
<gene>
    <name evidence="1" type="ORF">DFH08DRAFT_826490</name>
</gene>
<organism evidence="1 2">
    <name type="scientific">Mycena albidolilacea</name>
    <dbReference type="NCBI Taxonomy" id="1033008"/>
    <lineage>
        <taxon>Eukaryota</taxon>
        <taxon>Fungi</taxon>
        <taxon>Dikarya</taxon>
        <taxon>Basidiomycota</taxon>
        <taxon>Agaricomycotina</taxon>
        <taxon>Agaricomycetes</taxon>
        <taxon>Agaricomycetidae</taxon>
        <taxon>Agaricales</taxon>
        <taxon>Marasmiineae</taxon>
        <taxon>Mycenaceae</taxon>
        <taxon>Mycena</taxon>
    </lineage>
</organism>
<accession>A0AAD6YZZ9</accession>
<comment type="caution">
    <text evidence="1">The sequence shown here is derived from an EMBL/GenBank/DDBJ whole genome shotgun (WGS) entry which is preliminary data.</text>
</comment>
<evidence type="ECO:0000313" key="1">
    <source>
        <dbReference type="EMBL" id="KAJ7302609.1"/>
    </source>
</evidence>
<name>A0AAD6YZZ9_9AGAR</name>